<proteinExistence type="predicted"/>
<gene>
    <name evidence="1" type="ORF">K4L44_06480</name>
</gene>
<sequence>MKKLFIVAIFSLLGSGAFAQLPVNLGLKLGWNSSKVSTSTLSTNLSDYSPLNNNGYLVGVFGRINLKNFFIQPEVYYSLKKGETDFDITPKESNPVKVTQKVDLKTFDIPVLLGYRLLDLKLASMYAFTGPVMSINTEGSSISFSNTDGLADDVLAGLKDPSGVNWAYQLGLGFNVALFTIDARYEWGLSNIENGLTNVSFDQKSDMFTLSLGWRFL</sequence>
<keyword evidence="2" id="KW-1185">Reference proteome</keyword>
<accession>A0AC61NIG0</accession>
<name>A0AC61NIG0_9BACT</name>
<organism evidence="1 2">
    <name type="scientific">Halosquirtibacter laminarini</name>
    <dbReference type="NCBI Taxonomy" id="3374600"/>
    <lineage>
        <taxon>Bacteria</taxon>
        <taxon>Pseudomonadati</taxon>
        <taxon>Bacteroidota</taxon>
        <taxon>Bacteroidia</taxon>
        <taxon>Marinilabiliales</taxon>
        <taxon>Prolixibacteraceae</taxon>
        <taxon>Halosquirtibacter</taxon>
    </lineage>
</organism>
<reference evidence="1" key="1">
    <citation type="submission" date="2021-08" db="EMBL/GenBank/DDBJ databases">
        <title>Novel anaerobic bacterium isolated from sea squirt in East Sea, Republic of Korea.</title>
        <authorList>
            <person name="Nguyen T.H."/>
            <person name="Li Z."/>
            <person name="Lee Y.-J."/>
            <person name="Ko J."/>
            <person name="Kim S.-G."/>
        </authorList>
    </citation>
    <scope>NUCLEOTIDE SEQUENCE</scope>
    <source>
        <strain evidence="1">KCTC 25031</strain>
    </source>
</reference>
<evidence type="ECO:0000313" key="2">
    <source>
        <dbReference type="Proteomes" id="UP000826212"/>
    </source>
</evidence>
<dbReference type="Proteomes" id="UP000826212">
    <property type="component" value="Chromosome"/>
</dbReference>
<dbReference type="EMBL" id="CP081303">
    <property type="protein sequence ID" value="QZE15472.1"/>
    <property type="molecule type" value="Genomic_DNA"/>
</dbReference>
<protein>
    <submittedName>
        <fullName evidence="1">PorT family protein</fullName>
    </submittedName>
</protein>
<evidence type="ECO:0000313" key="1">
    <source>
        <dbReference type="EMBL" id="QZE15472.1"/>
    </source>
</evidence>